<keyword evidence="3" id="KW-1185">Reference proteome</keyword>
<protein>
    <recommendedName>
        <fullName evidence="1">Cupin type-2 domain-containing protein</fullName>
    </recommendedName>
</protein>
<evidence type="ECO:0000313" key="3">
    <source>
        <dbReference type="Proteomes" id="UP000028703"/>
    </source>
</evidence>
<dbReference type="EMBL" id="JPRO01000015">
    <property type="protein sequence ID" value="KFF01729.1"/>
    <property type="molecule type" value="Genomic_DNA"/>
</dbReference>
<dbReference type="Proteomes" id="UP000028703">
    <property type="component" value="Unassembled WGS sequence"/>
</dbReference>
<evidence type="ECO:0000313" key="2">
    <source>
        <dbReference type="EMBL" id="KFF01729.1"/>
    </source>
</evidence>
<evidence type="ECO:0000259" key="1">
    <source>
        <dbReference type="Pfam" id="PF07883"/>
    </source>
</evidence>
<dbReference type="SUPFAM" id="SSF51182">
    <property type="entry name" value="RmlC-like cupins"/>
    <property type="match status" value="1"/>
</dbReference>
<organism evidence="2 3">
    <name type="scientific">Chryseobacterium luteum</name>
    <dbReference type="NCBI Taxonomy" id="421531"/>
    <lineage>
        <taxon>Bacteria</taxon>
        <taxon>Pseudomonadati</taxon>
        <taxon>Bacteroidota</taxon>
        <taxon>Flavobacteriia</taxon>
        <taxon>Flavobacteriales</taxon>
        <taxon>Weeksellaceae</taxon>
        <taxon>Chryseobacterium group</taxon>
        <taxon>Chryseobacterium</taxon>
    </lineage>
</organism>
<sequence length="176" mass="20479">MQTVNEKKLKAFLEAHPIPEQLTTDKRKRMYMDDRSIINFKLTSEESNGSLSITEFYLMKGNEPPRHIHEFVDETFMIHDGIVNYYVGDKIITAGTGDVVFVPKMEPHHFKLVSDSAIVSTIFAPGYYDHYFWYFSRPMDQENIQLTNMTPEELIKWNKESAVFGTVFVDVVKKSK</sequence>
<dbReference type="AlphaFoldDB" id="A0A085ZBB5"/>
<comment type="caution">
    <text evidence="2">The sequence shown here is derived from an EMBL/GenBank/DDBJ whole genome shotgun (WGS) entry which is preliminary data.</text>
</comment>
<dbReference type="Pfam" id="PF07883">
    <property type="entry name" value="Cupin_2"/>
    <property type="match status" value="1"/>
</dbReference>
<dbReference type="PANTHER" id="PTHR36440:SF1">
    <property type="entry name" value="PUTATIVE (AFU_ORTHOLOGUE AFUA_8G07350)-RELATED"/>
    <property type="match status" value="1"/>
</dbReference>
<dbReference type="InterPro" id="IPR014710">
    <property type="entry name" value="RmlC-like_jellyroll"/>
</dbReference>
<gene>
    <name evidence="2" type="ORF">IX38_16820</name>
</gene>
<proteinExistence type="predicted"/>
<dbReference type="eggNOG" id="COG0662">
    <property type="taxonomic scope" value="Bacteria"/>
</dbReference>
<name>A0A085ZBB5_9FLAO</name>
<accession>A0A085ZBB5</accession>
<dbReference type="OrthoDB" id="1423961at2"/>
<dbReference type="Gene3D" id="2.60.120.10">
    <property type="entry name" value="Jelly Rolls"/>
    <property type="match status" value="1"/>
</dbReference>
<dbReference type="RefSeq" id="WP_034706630.1">
    <property type="nucleotide sequence ID" value="NZ_JPRO01000015.1"/>
</dbReference>
<dbReference type="STRING" id="421531.IX38_16820"/>
<reference evidence="2 3" key="1">
    <citation type="submission" date="2014-07" db="EMBL/GenBank/DDBJ databases">
        <title>Genome of Chryseobacterium luteum DSM 18605.</title>
        <authorList>
            <person name="Stropko S.J."/>
            <person name="Pipes S.E."/>
            <person name="Newman J.D."/>
        </authorList>
    </citation>
    <scope>NUCLEOTIDE SEQUENCE [LARGE SCALE GENOMIC DNA]</scope>
    <source>
        <strain evidence="2 3">DSM 18605</strain>
    </source>
</reference>
<feature type="domain" description="Cupin type-2" evidence="1">
    <location>
        <begin position="57"/>
        <end position="116"/>
    </location>
</feature>
<dbReference type="InterPro" id="IPR013096">
    <property type="entry name" value="Cupin_2"/>
</dbReference>
<dbReference type="InterPro" id="IPR011051">
    <property type="entry name" value="RmlC_Cupin_sf"/>
</dbReference>
<dbReference type="InterPro" id="IPR053146">
    <property type="entry name" value="QDO-like"/>
</dbReference>
<dbReference type="PANTHER" id="PTHR36440">
    <property type="entry name" value="PUTATIVE (AFU_ORTHOLOGUE AFUA_8G07350)-RELATED"/>
    <property type="match status" value="1"/>
</dbReference>